<organism evidence="7 8">
    <name type="scientific">Anaeramoeba flamelloides</name>
    <dbReference type="NCBI Taxonomy" id="1746091"/>
    <lineage>
        <taxon>Eukaryota</taxon>
        <taxon>Metamonada</taxon>
        <taxon>Anaeramoebidae</taxon>
        <taxon>Anaeramoeba</taxon>
    </lineage>
</organism>
<gene>
    <name evidence="6" type="primary">MED10</name>
    <name evidence="7" type="ORF">M0812_04756</name>
</gene>
<evidence type="ECO:0000256" key="6">
    <source>
        <dbReference type="RuleBase" id="RU364146"/>
    </source>
</evidence>
<evidence type="ECO:0000256" key="4">
    <source>
        <dbReference type="ARBA" id="ARBA00023163"/>
    </source>
</evidence>
<dbReference type="InterPro" id="IPR019145">
    <property type="entry name" value="Mediator_Med10"/>
</dbReference>
<accession>A0AAV8AH06</accession>
<sequence length="133" mass="15647">MNSPLDSTNEVEKELEHVCELLRLLIIHVEDFSQDNQETLFLQINNLIGSYQRLVQLESKANQVLPIEILEKIDSFLNPDLYTKECLSMCLEKNEEIKLKTSAFQEFQKNFESELENSFSDLLKEYKETIEKK</sequence>
<dbReference type="GO" id="GO:0016592">
    <property type="term" value="C:mediator complex"/>
    <property type="evidence" value="ECO:0007669"/>
    <property type="project" value="InterPro"/>
</dbReference>
<keyword evidence="5 6" id="KW-0539">Nucleus</keyword>
<protein>
    <recommendedName>
        <fullName evidence="6">Mediator of RNA polymerase II transcription subunit 10</fullName>
    </recommendedName>
    <alternativeName>
        <fullName evidence="6">Mediator complex subunit 10</fullName>
    </alternativeName>
</protein>
<comment type="subcellular location">
    <subcellularLocation>
        <location evidence="1 6">Nucleus</location>
    </subcellularLocation>
</comment>
<evidence type="ECO:0000256" key="5">
    <source>
        <dbReference type="ARBA" id="ARBA00023242"/>
    </source>
</evidence>
<comment type="function">
    <text evidence="6">Component of the Mediator complex, a coactivator involved in the regulated transcription of nearly all RNA polymerase II-dependent genes. Mediator functions as a bridge to convey information from gene-specific regulatory proteins to the basal RNA polymerase II transcription machinery. Mediator is recruited to promoters by direct interactions with regulatory proteins and serves as a scaffold for the assembly of a functional preinitiation complex with RNA polymerase II and the general transcription factors.</text>
</comment>
<dbReference type="GO" id="GO:0006357">
    <property type="term" value="P:regulation of transcription by RNA polymerase II"/>
    <property type="evidence" value="ECO:0007669"/>
    <property type="project" value="InterPro"/>
</dbReference>
<keyword evidence="4 6" id="KW-0804">Transcription</keyword>
<dbReference type="EMBL" id="JANTQA010000008">
    <property type="protein sequence ID" value="KAJ3452975.1"/>
    <property type="molecule type" value="Genomic_DNA"/>
</dbReference>
<evidence type="ECO:0000256" key="3">
    <source>
        <dbReference type="ARBA" id="ARBA00023015"/>
    </source>
</evidence>
<reference evidence="7" key="1">
    <citation type="submission" date="2022-08" db="EMBL/GenBank/DDBJ databases">
        <title>Novel sulphate-reducing endosymbionts in the free-living metamonad Anaeramoeba.</title>
        <authorList>
            <person name="Jerlstrom-Hultqvist J."/>
            <person name="Cepicka I."/>
            <person name="Gallot-Lavallee L."/>
            <person name="Salas-Leiva D."/>
            <person name="Curtis B.A."/>
            <person name="Zahonova K."/>
            <person name="Pipaliya S."/>
            <person name="Dacks J."/>
            <person name="Roger A.J."/>
        </authorList>
    </citation>
    <scope>NUCLEOTIDE SEQUENCE</scope>
    <source>
        <strain evidence="7">Busselton2</strain>
    </source>
</reference>
<evidence type="ECO:0000256" key="2">
    <source>
        <dbReference type="ARBA" id="ARBA00005389"/>
    </source>
</evidence>
<comment type="caution">
    <text evidence="7">The sequence shown here is derived from an EMBL/GenBank/DDBJ whole genome shotgun (WGS) entry which is preliminary data.</text>
</comment>
<name>A0AAV8AH06_9EUKA</name>
<proteinExistence type="inferred from homology"/>
<evidence type="ECO:0000256" key="1">
    <source>
        <dbReference type="ARBA" id="ARBA00004123"/>
    </source>
</evidence>
<dbReference type="Proteomes" id="UP001146793">
    <property type="component" value="Unassembled WGS sequence"/>
</dbReference>
<dbReference type="Pfam" id="PF09748">
    <property type="entry name" value="Med10"/>
    <property type="match status" value="1"/>
</dbReference>
<keyword evidence="6" id="KW-0010">Activator</keyword>
<dbReference type="AlphaFoldDB" id="A0AAV8AH06"/>
<evidence type="ECO:0000313" key="7">
    <source>
        <dbReference type="EMBL" id="KAJ3452975.1"/>
    </source>
</evidence>
<comment type="similarity">
    <text evidence="2 6">Belongs to the Mediator complex subunit 10 family.</text>
</comment>
<dbReference type="GO" id="GO:0003712">
    <property type="term" value="F:transcription coregulator activity"/>
    <property type="evidence" value="ECO:0007669"/>
    <property type="project" value="InterPro"/>
</dbReference>
<keyword evidence="3 6" id="KW-0805">Transcription regulation</keyword>
<comment type="subunit">
    <text evidence="6">Component of the Mediator complex.</text>
</comment>
<evidence type="ECO:0000313" key="8">
    <source>
        <dbReference type="Proteomes" id="UP001146793"/>
    </source>
</evidence>